<reference evidence="2 3" key="1">
    <citation type="submission" date="2017-08" db="EMBL/GenBank/DDBJ databases">
        <title>Substantial Increase in Enzyme Production by Combined Drug-Resistance Mutations in Paenibacillus agaridevorans.</title>
        <authorList>
            <person name="Tanaka Y."/>
            <person name="Funane K."/>
            <person name="Hosaka T."/>
            <person name="Shiwa Y."/>
            <person name="Fujita N."/>
            <person name="Miyazaki T."/>
            <person name="Yoshikawa H."/>
            <person name="Murakami K."/>
            <person name="Kasahara K."/>
            <person name="Inaoka T."/>
            <person name="Hiraga Y."/>
            <person name="Ochi K."/>
        </authorList>
    </citation>
    <scope>NUCLEOTIDE SEQUENCE [LARGE SCALE GENOMIC DNA]</scope>
    <source>
        <strain evidence="2 3">T-3040</strain>
    </source>
</reference>
<dbReference type="Gene3D" id="3.20.20.190">
    <property type="entry name" value="Phosphatidylinositol (PI) phosphodiesterase"/>
    <property type="match status" value="1"/>
</dbReference>
<dbReference type="Pfam" id="PF03009">
    <property type="entry name" value="GDPD"/>
    <property type="match status" value="1"/>
</dbReference>
<protein>
    <recommendedName>
        <fullName evidence="1">GP-PDE domain-containing protein</fullName>
    </recommendedName>
</protein>
<dbReference type="SUPFAM" id="SSF51695">
    <property type="entry name" value="PLC-like phosphodiesterases"/>
    <property type="match status" value="1"/>
</dbReference>
<dbReference type="InterPro" id="IPR030395">
    <property type="entry name" value="GP_PDE_dom"/>
</dbReference>
<comment type="caution">
    <text evidence="2">The sequence shown here is derived from an EMBL/GenBank/DDBJ whole genome shotgun (WGS) entry which is preliminary data.</text>
</comment>
<feature type="domain" description="GP-PDE" evidence="1">
    <location>
        <begin position="4"/>
        <end position="245"/>
    </location>
</feature>
<dbReference type="RefSeq" id="WP_108993475.1">
    <property type="nucleotide sequence ID" value="NZ_BDQX01000171.1"/>
</dbReference>
<accession>A0A2R5EPN3</accession>
<name>A0A2R5EPN3_9BACL</name>
<dbReference type="PANTHER" id="PTHR46211:SF14">
    <property type="entry name" value="GLYCEROPHOSPHODIESTER PHOSPHODIESTERASE"/>
    <property type="match status" value="1"/>
</dbReference>
<sequence length="251" mass="27856">MRTLQLQAHRGYSDCFPENTMLAFREAIKAGADGIEMDVHKSADGEYVMMHDPTVDRTTNGTGFIEQLSYAGYLNTLDAGYQKEPAFAGRKETRIPTLRQVLDEFQQCGVVLILHVKQLPASDCLALLRQIENRSMLDQVVFFGRPAVINQVKQTQPLAFTQNDGAPGPDGYGPILRNAVEYGHPAVSVSAEAVTQEMVNEIRDSGKLVHCSFLSEDYERNMKRLLGLGVDFILGNDIGRMAKAVDFEKRG</sequence>
<organism evidence="2 3">
    <name type="scientific">Paenibacillus agaridevorans</name>
    <dbReference type="NCBI Taxonomy" id="171404"/>
    <lineage>
        <taxon>Bacteria</taxon>
        <taxon>Bacillati</taxon>
        <taxon>Bacillota</taxon>
        <taxon>Bacilli</taxon>
        <taxon>Bacillales</taxon>
        <taxon>Paenibacillaceae</taxon>
        <taxon>Paenibacillus</taxon>
    </lineage>
</organism>
<evidence type="ECO:0000313" key="2">
    <source>
        <dbReference type="EMBL" id="GBG08537.1"/>
    </source>
</evidence>
<dbReference type="GO" id="GO:0008081">
    <property type="term" value="F:phosphoric diester hydrolase activity"/>
    <property type="evidence" value="ECO:0007669"/>
    <property type="project" value="InterPro"/>
</dbReference>
<evidence type="ECO:0000259" key="1">
    <source>
        <dbReference type="PROSITE" id="PS51704"/>
    </source>
</evidence>
<keyword evidence="3" id="KW-1185">Reference proteome</keyword>
<dbReference type="EMBL" id="BDQX01000171">
    <property type="protein sequence ID" value="GBG08537.1"/>
    <property type="molecule type" value="Genomic_DNA"/>
</dbReference>
<proteinExistence type="predicted"/>
<dbReference type="Proteomes" id="UP000245202">
    <property type="component" value="Unassembled WGS sequence"/>
</dbReference>
<gene>
    <name evidence="2" type="ORF">PAT3040_03124</name>
</gene>
<dbReference type="GO" id="GO:0006629">
    <property type="term" value="P:lipid metabolic process"/>
    <property type="evidence" value="ECO:0007669"/>
    <property type="project" value="InterPro"/>
</dbReference>
<dbReference type="PROSITE" id="PS51704">
    <property type="entry name" value="GP_PDE"/>
    <property type="match status" value="1"/>
</dbReference>
<dbReference type="PANTHER" id="PTHR46211">
    <property type="entry name" value="GLYCEROPHOSPHORYL DIESTER PHOSPHODIESTERASE"/>
    <property type="match status" value="1"/>
</dbReference>
<evidence type="ECO:0000313" key="3">
    <source>
        <dbReference type="Proteomes" id="UP000245202"/>
    </source>
</evidence>
<dbReference type="AlphaFoldDB" id="A0A2R5EPN3"/>
<dbReference type="InterPro" id="IPR017946">
    <property type="entry name" value="PLC-like_Pdiesterase_TIM-brl"/>
</dbReference>